<accession>A0ACB8M2K6</accession>
<evidence type="ECO:0000313" key="2">
    <source>
        <dbReference type="Proteomes" id="UP000829398"/>
    </source>
</evidence>
<keyword evidence="1" id="KW-0808">Transferase</keyword>
<name>A0ACB8M2K6_CITSI</name>
<gene>
    <name evidence="1" type="ORF">KPL71_007823</name>
</gene>
<organism evidence="1 2">
    <name type="scientific">Citrus sinensis</name>
    <name type="common">Sweet orange</name>
    <name type="synonym">Citrus aurantium var. sinensis</name>
    <dbReference type="NCBI Taxonomy" id="2711"/>
    <lineage>
        <taxon>Eukaryota</taxon>
        <taxon>Viridiplantae</taxon>
        <taxon>Streptophyta</taxon>
        <taxon>Embryophyta</taxon>
        <taxon>Tracheophyta</taxon>
        <taxon>Spermatophyta</taxon>
        <taxon>Magnoliopsida</taxon>
        <taxon>eudicotyledons</taxon>
        <taxon>Gunneridae</taxon>
        <taxon>Pentapetalae</taxon>
        <taxon>rosids</taxon>
        <taxon>malvids</taxon>
        <taxon>Sapindales</taxon>
        <taxon>Rutaceae</taxon>
        <taxon>Aurantioideae</taxon>
        <taxon>Citrus</taxon>
    </lineage>
</organism>
<keyword evidence="2" id="KW-1185">Reference proteome</keyword>
<sequence length="409" mass="45203">MRVSLTRACRFYTSPITPKPSFFSPRAILNQPFSSSSSSSSHSSTPKPKTPLFLKPPKYSATLSDLKKWHNWAKALASSVRSTFADSDNGPDSSILFRELNWLVEDSLEDPSLIPQLGFQNNSQSVRLRIGLDELYGLWKQRIEKRKPFQYLVGCEHWRDLVLSVEEGVFIPRPETELMVDLVSDVLVRDNDGLRDGFWVDLGTGSGAIAIGIARVLGSKGSIIAVDLNPLAAAVAAFNAQRYGLQDIIEIRQGSWFGKLKDVEGKLSGVVSNPPYIPSDDISGLQAEVGKHEPRLALDGGVDGLDYLLHLCNGTASMLKPGGFFAFEVPISSFLVEVEFTFSFKPHKYHVVEIPFICTSSGSFLKTNGEKQCKFLKNYLENDSACSFCNVSIVSDFAGIQRFVTGFRQ</sequence>
<protein>
    <submittedName>
        <fullName evidence="1">Release factor glutamine methyltransferase</fullName>
    </submittedName>
</protein>
<proteinExistence type="predicted"/>
<reference evidence="2" key="1">
    <citation type="journal article" date="2023" name="Hortic. Res.">
        <title>A chromosome-level phased genome enabling allele-level studies in sweet orange: a case study on citrus Huanglongbing tolerance.</title>
        <authorList>
            <person name="Wu B."/>
            <person name="Yu Q."/>
            <person name="Deng Z."/>
            <person name="Duan Y."/>
            <person name="Luo F."/>
            <person name="Gmitter F. Jr."/>
        </authorList>
    </citation>
    <scope>NUCLEOTIDE SEQUENCE [LARGE SCALE GENOMIC DNA]</scope>
    <source>
        <strain evidence="2">cv. Valencia</strain>
    </source>
</reference>
<comment type="caution">
    <text evidence="1">The sequence shown here is derived from an EMBL/GenBank/DDBJ whole genome shotgun (WGS) entry which is preliminary data.</text>
</comment>
<keyword evidence="1" id="KW-0489">Methyltransferase</keyword>
<evidence type="ECO:0000313" key="1">
    <source>
        <dbReference type="EMBL" id="KAH9779728.1"/>
    </source>
</evidence>
<dbReference type="EMBL" id="CM039172">
    <property type="protein sequence ID" value="KAH9779728.1"/>
    <property type="molecule type" value="Genomic_DNA"/>
</dbReference>
<dbReference type="Proteomes" id="UP000829398">
    <property type="component" value="Chromosome 3"/>
</dbReference>